<evidence type="ECO:0000256" key="1">
    <source>
        <dbReference type="ARBA" id="ARBA00004418"/>
    </source>
</evidence>
<dbReference type="Proteomes" id="UP000027308">
    <property type="component" value="Chromosome"/>
</dbReference>
<evidence type="ECO:0000256" key="7">
    <source>
        <dbReference type="RuleBase" id="RU369037"/>
    </source>
</evidence>
<comment type="similarity">
    <text evidence="2 7">Belongs to the CopC family.</text>
</comment>
<protein>
    <recommendedName>
        <fullName evidence="7">Copper resistance protein C</fullName>
    </recommendedName>
</protein>
<dbReference type="InterPro" id="IPR007348">
    <property type="entry name" value="CopC_dom"/>
</dbReference>
<accession>A0A1N7UIX6</accession>
<dbReference type="eggNOG" id="COG2372">
    <property type="taxonomic scope" value="Bacteria"/>
</dbReference>
<dbReference type="InterPro" id="IPR014755">
    <property type="entry name" value="Cu-Rt/internalin_Ig-like"/>
</dbReference>
<evidence type="ECO:0000256" key="6">
    <source>
        <dbReference type="ARBA" id="ARBA00023008"/>
    </source>
</evidence>
<dbReference type="Proteomes" id="UP000814078">
    <property type="component" value="Unassembled WGS sequence"/>
</dbReference>
<evidence type="ECO:0000256" key="2">
    <source>
        <dbReference type="ARBA" id="ARBA00010509"/>
    </source>
</evidence>
<evidence type="ECO:0000313" key="11">
    <source>
        <dbReference type="EMBL" id="MCF5319002.1"/>
    </source>
</evidence>
<dbReference type="EMBL" id="CP007637">
    <property type="protein sequence ID" value="AIB37868.1"/>
    <property type="molecule type" value="Genomic_DNA"/>
</dbReference>
<evidence type="ECO:0000313" key="12">
    <source>
        <dbReference type="Proteomes" id="UP000016504"/>
    </source>
</evidence>
<dbReference type="Pfam" id="PF04234">
    <property type="entry name" value="CopC"/>
    <property type="match status" value="1"/>
</dbReference>
<keyword evidence="4 7" id="KW-0732">Signal</keyword>
<dbReference type="GO" id="GO:0042597">
    <property type="term" value="C:periplasmic space"/>
    <property type="evidence" value="ECO:0007669"/>
    <property type="project" value="UniProtKB-SubCell"/>
</dbReference>
<dbReference type="OrthoDB" id="9796814at2"/>
<feature type="domain" description="CopC" evidence="8">
    <location>
        <begin position="26"/>
        <end position="126"/>
    </location>
</feature>
<evidence type="ECO:0000313" key="9">
    <source>
        <dbReference type="EMBL" id="AIB37868.1"/>
    </source>
</evidence>
<dbReference type="PANTHER" id="PTHR34820">
    <property type="entry name" value="INNER MEMBRANE PROTEIN YEBZ"/>
    <property type="match status" value="1"/>
</dbReference>
<keyword evidence="6 7" id="KW-0186">Copper</keyword>
<keyword evidence="14" id="KW-1185">Reference proteome</keyword>
<dbReference type="InterPro" id="IPR032694">
    <property type="entry name" value="CopC/D"/>
</dbReference>
<evidence type="ECO:0000313" key="13">
    <source>
        <dbReference type="Proteomes" id="UP000027308"/>
    </source>
</evidence>
<dbReference type="AlphaFoldDB" id="A0A1N7UIX6"/>
<evidence type="ECO:0000256" key="4">
    <source>
        <dbReference type="ARBA" id="ARBA00022729"/>
    </source>
</evidence>
<dbReference type="GO" id="GO:0005507">
    <property type="term" value="F:copper ion binding"/>
    <property type="evidence" value="ECO:0007669"/>
    <property type="project" value="UniProtKB-UniRule"/>
</dbReference>
<dbReference type="SUPFAM" id="SSF81296">
    <property type="entry name" value="E set domains"/>
    <property type="match status" value="1"/>
</dbReference>
<evidence type="ECO:0000256" key="3">
    <source>
        <dbReference type="ARBA" id="ARBA00022723"/>
    </source>
</evidence>
<dbReference type="GO" id="GO:0006825">
    <property type="term" value="P:copper ion transport"/>
    <property type="evidence" value="ECO:0007669"/>
    <property type="project" value="InterPro"/>
</dbReference>
<evidence type="ECO:0000259" key="8">
    <source>
        <dbReference type="Pfam" id="PF04234"/>
    </source>
</evidence>
<comment type="function">
    <text evidence="7">Involved in copper resistance.</text>
</comment>
<proteinExistence type="inferred from homology"/>
<evidence type="ECO:0000313" key="10">
    <source>
        <dbReference type="EMBL" id="ERH61398.1"/>
    </source>
</evidence>
<dbReference type="NCBIfam" id="NF033814">
    <property type="entry name" value="copper_CopC"/>
    <property type="match status" value="1"/>
</dbReference>
<dbReference type="EMBL" id="AVQG01000001">
    <property type="protein sequence ID" value="ERH61398.1"/>
    <property type="molecule type" value="Genomic_DNA"/>
</dbReference>
<dbReference type="InterPro" id="IPR047685">
    <property type="entry name" value="CopC-like"/>
</dbReference>
<dbReference type="GO" id="GO:0005886">
    <property type="term" value="C:plasma membrane"/>
    <property type="evidence" value="ECO:0007669"/>
    <property type="project" value="TreeGrafter"/>
</dbReference>
<sequence length="128" mass="13234">MSMFKTALAGVVLSAGVIISLGASAHPKLLSSTPDSGAQGAAPAVIELRFSENLLTQFSGAKLIMTDMPGMPHSPMPVKASVAASSDPKVMLIKPASTLTTGTYRVDWRAVSSDTHPILGNVVFSVQP</sequence>
<organism evidence="9 13">
    <name type="scientific">Pseudomonas simiae</name>
    <dbReference type="NCBI Taxonomy" id="321846"/>
    <lineage>
        <taxon>Bacteria</taxon>
        <taxon>Pseudomonadati</taxon>
        <taxon>Pseudomonadota</taxon>
        <taxon>Gammaproteobacteria</taxon>
        <taxon>Pseudomonadales</taxon>
        <taxon>Pseudomonadaceae</taxon>
        <taxon>Pseudomonas</taxon>
    </lineage>
</organism>
<gene>
    <name evidence="11" type="primary">copC</name>
    <name evidence="11" type="ORF">GIW13_11935</name>
    <name evidence="10" type="ORF">O204_01565</name>
    <name evidence="9" type="ORF">PS417_20250</name>
</gene>
<keyword evidence="3 7" id="KW-0479">Metal-binding</keyword>
<dbReference type="GO" id="GO:0046688">
    <property type="term" value="P:response to copper ion"/>
    <property type="evidence" value="ECO:0007669"/>
    <property type="project" value="UniProtKB-UniRule"/>
</dbReference>
<dbReference type="InterPro" id="IPR014756">
    <property type="entry name" value="Ig_E-set"/>
</dbReference>
<evidence type="ECO:0000256" key="5">
    <source>
        <dbReference type="ARBA" id="ARBA00022764"/>
    </source>
</evidence>
<dbReference type="PATRIC" id="fig|1390371.3.peg.305"/>
<reference evidence="11 14" key="3">
    <citation type="submission" date="2019-11" db="EMBL/GenBank/DDBJ databases">
        <title>Epiphytic Pseudomonas syringae from cherry orchards.</title>
        <authorList>
            <person name="Hulin M.T."/>
        </authorList>
    </citation>
    <scope>NUCLEOTIDE SEQUENCE [LARGE SCALE GENOMIC DNA]</scope>
    <source>
        <strain evidence="11 14">PA-5-11C</strain>
    </source>
</reference>
<dbReference type="EMBL" id="WKCM01000016">
    <property type="protein sequence ID" value="MCF5319002.1"/>
    <property type="molecule type" value="Genomic_DNA"/>
</dbReference>
<accession>U1UYP7</accession>
<dbReference type="Gene3D" id="2.60.40.1220">
    <property type="match status" value="1"/>
</dbReference>
<dbReference type="PANTHER" id="PTHR34820:SF4">
    <property type="entry name" value="INNER MEMBRANE PROTEIN YEBZ"/>
    <property type="match status" value="1"/>
</dbReference>
<dbReference type="RefSeq" id="WP_010208629.1">
    <property type="nucleotide sequence ID" value="NZ_AVQG01000001.1"/>
</dbReference>
<dbReference type="Proteomes" id="UP000016504">
    <property type="component" value="Unassembled WGS sequence"/>
</dbReference>
<comment type="subcellular location">
    <subcellularLocation>
        <location evidence="1 7">Periplasm</location>
    </subcellularLocation>
</comment>
<dbReference type="GeneID" id="45624647"/>
<reference evidence="9 13" key="2">
    <citation type="submission" date="2014-05" db="EMBL/GenBank/DDBJ databases">
        <title>Pseudomonas simiae WCS417.</title>
        <authorList>
            <person name="Berendsen R.L."/>
        </authorList>
    </citation>
    <scope>NUCLEOTIDE SEQUENCE [LARGE SCALE GENOMIC DNA]</scope>
    <source>
        <strain evidence="9 13">WCS417</strain>
    </source>
</reference>
<evidence type="ECO:0000313" key="14">
    <source>
        <dbReference type="Proteomes" id="UP000814078"/>
    </source>
</evidence>
<keyword evidence="5 7" id="KW-0574">Periplasm</keyword>
<reference evidence="10 12" key="1">
    <citation type="submission" date="2013-08" db="EMBL/GenBank/DDBJ databases">
        <title>Biodegradation of aromatic compounds in biofilm forming Pseudomonas isolated from sewage sludge.</title>
        <authorList>
            <person name="Qureshi A."/>
            <person name="Ghosh S."/>
            <person name="Khardenavis A.A."/>
            <person name="Kapley A."/>
            <person name="Purohit H.J."/>
        </authorList>
    </citation>
    <scope>NUCLEOTIDE SEQUENCE [LARGE SCALE GENOMIC DNA]</scope>
    <source>
        <strain evidence="10 12">EGD-AQ6</strain>
    </source>
</reference>
<name>A0A1N7UIX6_9PSED</name>